<feature type="domain" description="Ig-like" evidence="7">
    <location>
        <begin position="130"/>
        <end position="215"/>
    </location>
</feature>
<dbReference type="InterPro" id="IPR007110">
    <property type="entry name" value="Ig-like_dom"/>
</dbReference>
<dbReference type="InterPro" id="IPR036179">
    <property type="entry name" value="Ig-like_dom_sf"/>
</dbReference>
<feature type="transmembrane region" description="Helical" evidence="5">
    <location>
        <begin position="245"/>
        <end position="267"/>
    </location>
</feature>
<evidence type="ECO:0000259" key="7">
    <source>
        <dbReference type="PROSITE" id="PS50835"/>
    </source>
</evidence>
<keyword evidence="2" id="KW-0325">Glycoprotein</keyword>
<dbReference type="EMBL" id="SOYY01000023">
    <property type="protein sequence ID" value="KAA0704037.1"/>
    <property type="molecule type" value="Genomic_DNA"/>
</dbReference>
<feature type="region of interest" description="Disordered" evidence="4">
    <location>
        <begin position="340"/>
        <end position="362"/>
    </location>
</feature>
<evidence type="ECO:0000256" key="1">
    <source>
        <dbReference type="ARBA" id="ARBA00022729"/>
    </source>
</evidence>
<dbReference type="FunFam" id="2.60.40.10:FF:000107">
    <property type="entry name" value="Myosin, light chain kinase a"/>
    <property type="match status" value="1"/>
</dbReference>
<dbReference type="AlphaFoldDB" id="A0A5A9N661"/>
<feature type="signal peptide" evidence="6">
    <location>
        <begin position="1"/>
        <end position="22"/>
    </location>
</feature>
<feature type="chain" id="PRO_5023142901" description="Ig-like domain-containing protein" evidence="6">
    <location>
        <begin position="23"/>
        <end position="362"/>
    </location>
</feature>
<keyword evidence="9" id="KW-1185">Reference proteome</keyword>
<dbReference type="GO" id="GO:0055013">
    <property type="term" value="P:cardiac muscle cell development"/>
    <property type="evidence" value="ECO:0007669"/>
    <property type="project" value="UniProtKB-ARBA"/>
</dbReference>
<dbReference type="SUPFAM" id="SSF48726">
    <property type="entry name" value="Immunoglobulin"/>
    <property type="match status" value="1"/>
</dbReference>
<dbReference type="SMART" id="SM00408">
    <property type="entry name" value="IGc2"/>
    <property type="match status" value="1"/>
</dbReference>
<dbReference type="InterPro" id="IPR050831">
    <property type="entry name" value="CEA_cell_adhesion"/>
</dbReference>
<protein>
    <recommendedName>
        <fullName evidence="7">Ig-like domain-containing protein</fullName>
    </recommendedName>
</protein>
<organism evidence="8 9">
    <name type="scientific">Triplophysa tibetana</name>
    <dbReference type="NCBI Taxonomy" id="1572043"/>
    <lineage>
        <taxon>Eukaryota</taxon>
        <taxon>Metazoa</taxon>
        <taxon>Chordata</taxon>
        <taxon>Craniata</taxon>
        <taxon>Vertebrata</taxon>
        <taxon>Euteleostomi</taxon>
        <taxon>Actinopterygii</taxon>
        <taxon>Neopterygii</taxon>
        <taxon>Teleostei</taxon>
        <taxon>Ostariophysi</taxon>
        <taxon>Cypriniformes</taxon>
        <taxon>Nemacheilidae</taxon>
        <taxon>Triplophysa</taxon>
    </lineage>
</organism>
<evidence type="ECO:0000313" key="9">
    <source>
        <dbReference type="Proteomes" id="UP000324632"/>
    </source>
</evidence>
<evidence type="ECO:0000256" key="3">
    <source>
        <dbReference type="ARBA" id="ARBA00023319"/>
    </source>
</evidence>
<dbReference type="Pfam" id="PF07679">
    <property type="entry name" value="I-set"/>
    <property type="match status" value="1"/>
</dbReference>
<gene>
    <name evidence="8" type="ORF">E1301_Tti000319</name>
</gene>
<feature type="compositionally biased region" description="Polar residues" evidence="4">
    <location>
        <begin position="350"/>
        <end position="362"/>
    </location>
</feature>
<reference evidence="8 9" key="1">
    <citation type="journal article" date="2019" name="Mol. Ecol. Resour.">
        <title>Chromosome-level genome assembly of Triplophysa tibetana, a fish adapted to the harsh high-altitude environment of the Tibetan Plateau.</title>
        <authorList>
            <person name="Yang X."/>
            <person name="Liu H."/>
            <person name="Ma Z."/>
            <person name="Zou Y."/>
            <person name="Zou M."/>
            <person name="Mao Y."/>
            <person name="Li X."/>
            <person name="Wang H."/>
            <person name="Chen T."/>
            <person name="Wang W."/>
            <person name="Yang R."/>
        </authorList>
    </citation>
    <scope>NUCLEOTIDE SEQUENCE [LARGE SCALE GENOMIC DNA]</scope>
    <source>
        <strain evidence="8">TTIB1903HZAU</strain>
        <tissue evidence="8">Muscle</tissue>
    </source>
</reference>
<evidence type="ECO:0000256" key="5">
    <source>
        <dbReference type="SAM" id="Phobius"/>
    </source>
</evidence>
<sequence>MPGCNIYVWLFLFAASSRDLFAVTVQTGLYNRVELRGENLGQQTVDSLKEVEWTLLNNLKKTCLCLKFLKQNSSEIVYSQCCGKAHFYLNNNSLILENVTSQVEGEFKETIISNNSSTKGFIFVLNILHPLNATGIVVSWSFNNTSVSLTCKVSGTHTDIMWKREDSPILRDNRHSFRENNQTLHISNITRSDDGKYSCVATNSIGKSETQTYITSLEVFTYGENTTFSQEHDANSKQHQAIKTFLWSGLAFICILGLCIIVLHGICKYRQSHRRVNNRTTEEDVDIGLGIYQEVPGTEVSLLPYVYTDFIKPREANHNSAAAEDTKDYEYSEIGPTVKDEIILDRSSSDEQSTSCTNTAED</sequence>
<keyword evidence="1 6" id="KW-0732">Signal</keyword>
<dbReference type="Gene3D" id="2.60.40.10">
    <property type="entry name" value="Immunoglobulins"/>
    <property type="match status" value="1"/>
</dbReference>
<keyword evidence="3" id="KW-0393">Immunoglobulin domain</keyword>
<evidence type="ECO:0000256" key="4">
    <source>
        <dbReference type="SAM" id="MobiDB-lite"/>
    </source>
</evidence>
<keyword evidence="5" id="KW-0472">Membrane</keyword>
<dbReference type="InterPro" id="IPR003598">
    <property type="entry name" value="Ig_sub2"/>
</dbReference>
<name>A0A5A9N661_9TELE</name>
<evidence type="ECO:0000313" key="8">
    <source>
        <dbReference type="EMBL" id="KAA0704037.1"/>
    </source>
</evidence>
<dbReference type="PANTHER" id="PTHR44427:SF5">
    <property type="entry name" value="V-SET AND IMMUNOGLOBULIN DOMAIN-CONTAINING PROTEIN 10-LIKE"/>
    <property type="match status" value="1"/>
</dbReference>
<dbReference type="InterPro" id="IPR013098">
    <property type="entry name" value="Ig_I-set"/>
</dbReference>
<comment type="caution">
    <text evidence="8">The sequence shown here is derived from an EMBL/GenBank/DDBJ whole genome shotgun (WGS) entry which is preliminary data.</text>
</comment>
<feature type="compositionally biased region" description="Basic and acidic residues" evidence="4">
    <location>
        <begin position="340"/>
        <end position="349"/>
    </location>
</feature>
<evidence type="ECO:0000256" key="2">
    <source>
        <dbReference type="ARBA" id="ARBA00023180"/>
    </source>
</evidence>
<evidence type="ECO:0000256" key="6">
    <source>
        <dbReference type="SAM" id="SignalP"/>
    </source>
</evidence>
<dbReference type="InterPro" id="IPR013783">
    <property type="entry name" value="Ig-like_fold"/>
</dbReference>
<keyword evidence="5" id="KW-1133">Transmembrane helix</keyword>
<proteinExistence type="predicted"/>
<dbReference type="Proteomes" id="UP000324632">
    <property type="component" value="Chromosome 23"/>
</dbReference>
<accession>A0A5A9N661</accession>
<keyword evidence="5" id="KW-0812">Transmembrane</keyword>
<dbReference type="SMART" id="SM00409">
    <property type="entry name" value="IG"/>
    <property type="match status" value="1"/>
</dbReference>
<dbReference type="PANTHER" id="PTHR44427">
    <property type="entry name" value="CARCINOEMBRYONIC ANTIGEN-RELATED CELL ADHESION MOLECULE 19"/>
    <property type="match status" value="1"/>
</dbReference>
<dbReference type="GO" id="GO:0003007">
    <property type="term" value="P:heart morphogenesis"/>
    <property type="evidence" value="ECO:0007669"/>
    <property type="project" value="UniProtKB-ARBA"/>
</dbReference>
<dbReference type="InterPro" id="IPR003599">
    <property type="entry name" value="Ig_sub"/>
</dbReference>
<dbReference type="PROSITE" id="PS50835">
    <property type="entry name" value="IG_LIKE"/>
    <property type="match status" value="1"/>
</dbReference>